<evidence type="ECO:0000313" key="2">
    <source>
        <dbReference type="EMBL" id="CAD6207151.1"/>
    </source>
</evidence>
<evidence type="ECO:0000313" key="3">
    <source>
        <dbReference type="Proteomes" id="UP000604825"/>
    </source>
</evidence>
<comment type="caution">
    <text evidence="2">The sequence shown here is derived from an EMBL/GenBank/DDBJ whole genome shotgun (WGS) entry which is preliminary data.</text>
</comment>
<dbReference type="AlphaFoldDB" id="A0A811MJI4"/>
<dbReference type="EMBL" id="CAJGYO010000001">
    <property type="protein sequence ID" value="CAD6207151.1"/>
    <property type="molecule type" value="Genomic_DNA"/>
</dbReference>
<proteinExistence type="predicted"/>
<gene>
    <name evidence="2" type="ORF">NCGR_LOCUS4758</name>
</gene>
<accession>A0A811MJI4</accession>
<organism evidence="2 3">
    <name type="scientific">Miscanthus lutarioriparius</name>
    <dbReference type="NCBI Taxonomy" id="422564"/>
    <lineage>
        <taxon>Eukaryota</taxon>
        <taxon>Viridiplantae</taxon>
        <taxon>Streptophyta</taxon>
        <taxon>Embryophyta</taxon>
        <taxon>Tracheophyta</taxon>
        <taxon>Spermatophyta</taxon>
        <taxon>Magnoliopsida</taxon>
        <taxon>Liliopsida</taxon>
        <taxon>Poales</taxon>
        <taxon>Poaceae</taxon>
        <taxon>PACMAD clade</taxon>
        <taxon>Panicoideae</taxon>
        <taxon>Andropogonodae</taxon>
        <taxon>Andropogoneae</taxon>
        <taxon>Saccharinae</taxon>
        <taxon>Miscanthus</taxon>
    </lineage>
</organism>
<evidence type="ECO:0000256" key="1">
    <source>
        <dbReference type="SAM" id="MobiDB-lite"/>
    </source>
</evidence>
<feature type="region of interest" description="Disordered" evidence="1">
    <location>
        <begin position="1"/>
        <end position="103"/>
    </location>
</feature>
<protein>
    <submittedName>
        <fullName evidence="2">Uncharacterized protein</fullName>
    </submittedName>
</protein>
<dbReference type="Proteomes" id="UP000604825">
    <property type="component" value="Unassembled WGS sequence"/>
</dbReference>
<feature type="compositionally biased region" description="Acidic residues" evidence="1">
    <location>
        <begin position="83"/>
        <end position="96"/>
    </location>
</feature>
<sequence>MEGSRRGTRGAGGEVPALGGGRRCGGRSSWRRRAGARLQQPRLRAPPSPSRRRRAGARLLQPRLRAPPTPSPTWRGSTTTGDVPDEADDTDGDAADEFSGGGPQSFSLRWVPAAVLWGPPPSLWDPLLQCSWTPPYLSSVGATNATCNTNDYSLQLLGVGPSTWPHFWY</sequence>
<name>A0A811MJI4_9POAL</name>
<keyword evidence="3" id="KW-1185">Reference proteome</keyword>
<feature type="compositionally biased region" description="Gly residues" evidence="1">
    <location>
        <begin position="9"/>
        <end position="23"/>
    </location>
</feature>
<reference evidence="2" key="1">
    <citation type="submission" date="2020-10" db="EMBL/GenBank/DDBJ databases">
        <authorList>
            <person name="Han B."/>
            <person name="Lu T."/>
            <person name="Zhao Q."/>
            <person name="Huang X."/>
            <person name="Zhao Y."/>
        </authorList>
    </citation>
    <scope>NUCLEOTIDE SEQUENCE</scope>
</reference>